<gene>
    <name evidence="7" type="ORF">DFR42_102334</name>
</gene>
<evidence type="ECO:0000256" key="3">
    <source>
        <dbReference type="ARBA" id="ARBA00022989"/>
    </source>
</evidence>
<dbReference type="Proteomes" id="UP000247792">
    <property type="component" value="Unassembled WGS sequence"/>
</dbReference>
<feature type="transmembrane region" description="Helical" evidence="5">
    <location>
        <begin position="122"/>
        <end position="141"/>
    </location>
</feature>
<feature type="domain" description="EamA" evidence="6">
    <location>
        <begin position="9"/>
        <end position="136"/>
    </location>
</feature>
<evidence type="ECO:0000259" key="6">
    <source>
        <dbReference type="Pfam" id="PF00892"/>
    </source>
</evidence>
<reference evidence="7 8" key="1">
    <citation type="submission" date="2018-05" db="EMBL/GenBank/DDBJ databases">
        <title>Genomic Encyclopedia of Type Strains, Phase IV (KMG-IV): sequencing the most valuable type-strain genomes for metagenomic binning, comparative biology and taxonomic classification.</title>
        <authorList>
            <person name="Goeker M."/>
        </authorList>
    </citation>
    <scope>NUCLEOTIDE SEQUENCE [LARGE SCALE GENOMIC DNA]</scope>
    <source>
        <strain evidence="7 8">DSM 19792</strain>
    </source>
</reference>
<dbReference type="PANTHER" id="PTHR32322">
    <property type="entry name" value="INNER MEMBRANE TRANSPORTER"/>
    <property type="match status" value="1"/>
</dbReference>
<keyword evidence="2 5" id="KW-0812">Transmembrane</keyword>
<keyword evidence="8" id="KW-1185">Reference proteome</keyword>
<evidence type="ECO:0000256" key="4">
    <source>
        <dbReference type="ARBA" id="ARBA00023136"/>
    </source>
</evidence>
<evidence type="ECO:0000256" key="1">
    <source>
        <dbReference type="ARBA" id="ARBA00004141"/>
    </source>
</evidence>
<feature type="transmembrane region" description="Helical" evidence="5">
    <location>
        <begin position="180"/>
        <end position="199"/>
    </location>
</feature>
<comment type="subcellular location">
    <subcellularLocation>
        <location evidence="1">Membrane</location>
        <topology evidence="1">Multi-pass membrane protein</topology>
    </subcellularLocation>
</comment>
<dbReference type="InterPro" id="IPR050638">
    <property type="entry name" value="AA-Vitamin_Transporters"/>
</dbReference>
<feature type="transmembrane region" description="Helical" evidence="5">
    <location>
        <begin position="38"/>
        <end position="55"/>
    </location>
</feature>
<comment type="caution">
    <text evidence="7">The sequence shown here is derived from an EMBL/GenBank/DDBJ whole genome shotgun (WGS) entry which is preliminary data.</text>
</comment>
<feature type="transmembrane region" description="Helical" evidence="5">
    <location>
        <begin position="263"/>
        <end position="283"/>
    </location>
</feature>
<sequence length="290" mass="30752">MRSVDLLRLISLAAIWGASFLFMRVLAPVVGVLWSAEVRVGLAGIALLIMMYVTGRAMNFRDNWKSFLILGTINSALPFALYSYAALSIPAGYSAIVNATSPLWGAVMGAAFLGERLTVRKMAGMAIGVLGVAFLVRLGPVEFTSKLVLAVLACVGATLCYAIVGIYTKKKLTGITPMQMATGSQVGAAFVLLPFLPLAPVQGEITATIAMVGIALALLCSAVAYLIYFRLMADLGPTKALTVTFLIPLFALLWGYLFLNEHITVNTAIGCAGVVLATWLVVFQPAQKPA</sequence>
<dbReference type="AlphaFoldDB" id="A0A318JMD2"/>
<feature type="transmembrane region" description="Helical" evidence="5">
    <location>
        <begin position="147"/>
        <end position="168"/>
    </location>
</feature>
<dbReference type="Pfam" id="PF00892">
    <property type="entry name" value="EamA"/>
    <property type="match status" value="2"/>
</dbReference>
<keyword evidence="3 5" id="KW-1133">Transmembrane helix</keyword>
<dbReference type="OrthoDB" id="9810556at2"/>
<organism evidence="7 8">
    <name type="scientific">Undibacterium pigrum</name>
    <dbReference type="NCBI Taxonomy" id="401470"/>
    <lineage>
        <taxon>Bacteria</taxon>
        <taxon>Pseudomonadati</taxon>
        <taxon>Pseudomonadota</taxon>
        <taxon>Betaproteobacteria</taxon>
        <taxon>Burkholderiales</taxon>
        <taxon>Oxalobacteraceae</taxon>
        <taxon>Undibacterium</taxon>
    </lineage>
</organism>
<dbReference type="PANTHER" id="PTHR32322:SF9">
    <property type="entry name" value="AMINO-ACID METABOLITE EFFLUX PUMP-RELATED"/>
    <property type="match status" value="1"/>
</dbReference>
<dbReference type="GO" id="GO:0016020">
    <property type="term" value="C:membrane"/>
    <property type="evidence" value="ECO:0007669"/>
    <property type="project" value="UniProtKB-SubCell"/>
</dbReference>
<dbReference type="SUPFAM" id="SSF103481">
    <property type="entry name" value="Multidrug resistance efflux transporter EmrE"/>
    <property type="match status" value="2"/>
</dbReference>
<feature type="transmembrane region" description="Helical" evidence="5">
    <location>
        <begin position="91"/>
        <end position="113"/>
    </location>
</feature>
<dbReference type="Gene3D" id="1.10.3730.20">
    <property type="match status" value="1"/>
</dbReference>
<evidence type="ECO:0000256" key="5">
    <source>
        <dbReference type="SAM" id="Phobius"/>
    </source>
</evidence>
<evidence type="ECO:0000256" key="2">
    <source>
        <dbReference type="ARBA" id="ARBA00022692"/>
    </source>
</evidence>
<feature type="transmembrane region" description="Helical" evidence="5">
    <location>
        <begin position="7"/>
        <end position="26"/>
    </location>
</feature>
<feature type="transmembrane region" description="Helical" evidence="5">
    <location>
        <begin position="205"/>
        <end position="228"/>
    </location>
</feature>
<name>A0A318JMD2_9BURK</name>
<feature type="transmembrane region" description="Helical" evidence="5">
    <location>
        <begin position="240"/>
        <end position="257"/>
    </location>
</feature>
<feature type="transmembrane region" description="Helical" evidence="5">
    <location>
        <begin position="67"/>
        <end position="85"/>
    </location>
</feature>
<accession>A0A318JMD2</accession>
<protein>
    <submittedName>
        <fullName evidence="7">Threonine/homoserine efflux transporter RhtA</fullName>
    </submittedName>
</protein>
<keyword evidence="4 5" id="KW-0472">Membrane</keyword>
<proteinExistence type="predicted"/>
<dbReference type="RefSeq" id="WP_110254587.1">
    <property type="nucleotide sequence ID" value="NZ_QJKB01000002.1"/>
</dbReference>
<dbReference type="InterPro" id="IPR037185">
    <property type="entry name" value="EmrE-like"/>
</dbReference>
<dbReference type="EMBL" id="QJKB01000002">
    <property type="protein sequence ID" value="PXX45121.1"/>
    <property type="molecule type" value="Genomic_DNA"/>
</dbReference>
<feature type="domain" description="EamA" evidence="6">
    <location>
        <begin position="150"/>
        <end position="282"/>
    </location>
</feature>
<evidence type="ECO:0000313" key="8">
    <source>
        <dbReference type="Proteomes" id="UP000247792"/>
    </source>
</evidence>
<evidence type="ECO:0000313" key="7">
    <source>
        <dbReference type="EMBL" id="PXX45121.1"/>
    </source>
</evidence>
<dbReference type="InterPro" id="IPR000620">
    <property type="entry name" value="EamA_dom"/>
</dbReference>